<evidence type="ECO:0000256" key="4">
    <source>
        <dbReference type="ARBA" id="ARBA00010617"/>
    </source>
</evidence>
<evidence type="ECO:0000256" key="2">
    <source>
        <dbReference type="ARBA" id="ARBA00004370"/>
    </source>
</evidence>
<dbReference type="Proteomes" id="UP000629468">
    <property type="component" value="Unassembled WGS sequence"/>
</dbReference>
<keyword evidence="9" id="KW-0560">Oxidoreductase</keyword>
<dbReference type="CDD" id="cd11069">
    <property type="entry name" value="CYP_FUM15-like"/>
    <property type="match status" value="1"/>
</dbReference>
<keyword evidence="6" id="KW-0812">Transmembrane</keyword>
<evidence type="ECO:0000256" key="6">
    <source>
        <dbReference type="ARBA" id="ARBA00022692"/>
    </source>
</evidence>
<dbReference type="SUPFAM" id="SSF48264">
    <property type="entry name" value="Cytochrome P450"/>
    <property type="match status" value="1"/>
</dbReference>
<keyword evidence="7 13" id="KW-0479">Metal-binding</keyword>
<evidence type="ECO:0000256" key="10">
    <source>
        <dbReference type="ARBA" id="ARBA00023004"/>
    </source>
</evidence>
<dbReference type="GO" id="GO:0016705">
    <property type="term" value="F:oxidoreductase activity, acting on paired donors, with incorporation or reduction of molecular oxygen"/>
    <property type="evidence" value="ECO:0007669"/>
    <property type="project" value="InterPro"/>
</dbReference>
<dbReference type="InterPro" id="IPR002403">
    <property type="entry name" value="Cyt_P450_E_grp-IV"/>
</dbReference>
<dbReference type="GO" id="GO:0016020">
    <property type="term" value="C:membrane"/>
    <property type="evidence" value="ECO:0007669"/>
    <property type="project" value="UniProtKB-SubCell"/>
</dbReference>
<evidence type="ECO:0008006" key="16">
    <source>
        <dbReference type="Google" id="ProtNLM"/>
    </source>
</evidence>
<evidence type="ECO:0000256" key="12">
    <source>
        <dbReference type="ARBA" id="ARBA00023136"/>
    </source>
</evidence>
<feature type="binding site" description="axial binding residue" evidence="13">
    <location>
        <position position="485"/>
    </location>
    <ligand>
        <name>heme</name>
        <dbReference type="ChEBI" id="CHEBI:30413"/>
    </ligand>
    <ligandPart>
        <name>Fe</name>
        <dbReference type="ChEBI" id="CHEBI:18248"/>
    </ligandPart>
</feature>
<dbReference type="AlphaFoldDB" id="A0A8H7KHZ0"/>
<dbReference type="PRINTS" id="PR00465">
    <property type="entry name" value="EP450IV"/>
</dbReference>
<keyword evidence="12" id="KW-0472">Membrane</keyword>
<dbReference type="InterPro" id="IPR036396">
    <property type="entry name" value="Cyt_P450_sf"/>
</dbReference>
<dbReference type="GO" id="GO:0005506">
    <property type="term" value="F:iron ion binding"/>
    <property type="evidence" value="ECO:0007669"/>
    <property type="project" value="InterPro"/>
</dbReference>
<dbReference type="GO" id="GO:0020037">
    <property type="term" value="F:heme binding"/>
    <property type="evidence" value="ECO:0007669"/>
    <property type="project" value="InterPro"/>
</dbReference>
<evidence type="ECO:0000256" key="9">
    <source>
        <dbReference type="ARBA" id="ARBA00023002"/>
    </source>
</evidence>
<evidence type="ECO:0000313" key="14">
    <source>
        <dbReference type="EMBL" id="KAF7777666.1"/>
    </source>
</evidence>
<reference evidence="14 15" key="1">
    <citation type="journal article" name="Sci. Rep.">
        <title>Telomere-to-telomere assembled and centromere annotated genomes of the two main subspecies of the button mushroom Agaricus bisporus reveal especially polymorphic chromosome ends.</title>
        <authorList>
            <person name="Sonnenberg A.S.M."/>
            <person name="Sedaghat-Telgerd N."/>
            <person name="Lavrijssen B."/>
            <person name="Ohm R.A."/>
            <person name="Hendrickx P.M."/>
            <person name="Scholtmeijer K."/>
            <person name="Baars J.J.P."/>
            <person name="van Peer A."/>
        </authorList>
    </citation>
    <scope>NUCLEOTIDE SEQUENCE [LARGE SCALE GENOMIC DNA]</scope>
    <source>
        <strain evidence="14 15">H119_p4</strain>
    </source>
</reference>
<evidence type="ECO:0000256" key="7">
    <source>
        <dbReference type="ARBA" id="ARBA00022723"/>
    </source>
</evidence>
<dbReference type="Gene3D" id="1.10.630.10">
    <property type="entry name" value="Cytochrome P450"/>
    <property type="match status" value="1"/>
</dbReference>
<comment type="cofactor">
    <cofactor evidence="1 13">
        <name>heme</name>
        <dbReference type="ChEBI" id="CHEBI:30413"/>
    </cofactor>
</comment>
<keyword evidence="11" id="KW-0503">Monooxygenase</keyword>
<protein>
    <recommendedName>
        <fullName evidence="16">Cytochrome P450</fullName>
    </recommendedName>
</protein>
<dbReference type="Pfam" id="PF00067">
    <property type="entry name" value="p450"/>
    <property type="match status" value="1"/>
</dbReference>
<dbReference type="EMBL" id="JABXXO010000005">
    <property type="protein sequence ID" value="KAF7777666.1"/>
    <property type="molecule type" value="Genomic_DNA"/>
</dbReference>
<dbReference type="PANTHER" id="PTHR24305:SF166">
    <property type="entry name" value="CYTOCHROME P450 12A4, MITOCHONDRIAL-RELATED"/>
    <property type="match status" value="1"/>
</dbReference>
<dbReference type="GO" id="GO:0004497">
    <property type="term" value="F:monooxygenase activity"/>
    <property type="evidence" value="ECO:0007669"/>
    <property type="project" value="UniProtKB-KW"/>
</dbReference>
<dbReference type="InterPro" id="IPR001128">
    <property type="entry name" value="Cyt_P450"/>
</dbReference>
<accession>A0A8H7KHZ0</accession>
<name>A0A8H7KHZ0_AGABI</name>
<comment type="caution">
    <text evidence="14">The sequence shown here is derived from an EMBL/GenBank/DDBJ whole genome shotgun (WGS) entry which is preliminary data.</text>
</comment>
<evidence type="ECO:0000256" key="11">
    <source>
        <dbReference type="ARBA" id="ARBA00023033"/>
    </source>
</evidence>
<gene>
    <name evidence="14" type="ORF">Agabi119p4_3738</name>
</gene>
<evidence type="ECO:0000256" key="1">
    <source>
        <dbReference type="ARBA" id="ARBA00001971"/>
    </source>
</evidence>
<organism evidence="14 15">
    <name type="scientific">Agaricus bisporus var. burnettii</name>
    <dbReference type="NCBI Taxonomy" id="192524"/>
    <lineage>
        <taxon>Eukaryota</taxon>
        <taxon>Fungi</taxon>
        <taxon>Dikarya</taxon>
        <taxon>Basidiomycota</taxon>
        <taxon>Agaricomycotina</taxon>
        <taxon>Agaricomycetes</taxon>
        <taxon>Agaricomycetidae</taxon>
        <taxon>Agaricales</taxon>
        <taxon>Agaricineae</taxon>
        <taxon>Agaricaceae</taxon>
        <taxon>Agaricus</taxon>
    </lineage>
</organism>
<comment type="subcellular location">
    <subcellularLocation>
        <location evidence="2">Membrane</location>
    </subcellularLocation>
</comment>
<dbReference type="PANTHER" id="PTHR24305">
    <property type="entry name" value="CYTOCHROME P450"/>
    <property type="match status" value="1"/>
</dbReference>
<evidence type="ECO:0000256" key="5">
    <source>
        <dbReference type="ARBA" id="ARBA00022617"/>
    </source>
</evidence>
<sequence>MSSALQSLVSTSTQLLTPLAVTISAYVFCKLARFVWWEYVSNPLSDFPGPANPSWIYGNMKQIRDAENSVLHEAWTREFGKTIKYKFFFGRSRLYTTDLKAIYHVLMNSQTYQKPEQSRLFLSRLLGDGVLVVEGDKHREQRKVMNPAFGASQIRELTEIFVEKALELRDSWTTEIKEQSKGVSHTCRINVIQGLSRMTLDVIGLAGFSYNINALKGEKNELSDAFNTLFSFNPRLTIFMFLRIMLGRFDFLLPAETDRPTNQARASMDRIGKQLLRESKEAIAREGKDETFKRRDLLSLLLKANMSTNIPESQRMSDADVLAQVPTFLVAGHETTSNSTTWALYALSLRPDVQSKLREELFTVHTDNPSMDELNDLPYLDAVVRETLRVHAPVPSTMRVATEDDVVPLGTPFVDQKGRERNVLEIRKGQTIFIPILAINRSTEIWGEDAGEFRPERWQSVPEAAGTIPGIWGNMLTFLGGQRACIGYRFSLVETKALLFTLVRAFEFKLAVSVDEIGKKSAIVQRPVLKSDPKGRTQMPLLITPYERVD</sequence>
<evidence type="ECO:0000256" key="8">
    <source>
        <dbReference type="ARBA" id="ARBA00022989"/>
    </source>
</evidence>
<dbReference type="InterPro" id="IPR050121">
    <property type="entry name" value="Cytochrome_P450_monoxygenase"/>
</dbReference>
<proteinExistence type="inferred from homology"/>
<comment type="similarity">
    <text evidence="4">Belongs to the cytochrome P450 family.</text>
</comment>
<evidence type="ECO:0000256" key="3">
    <source>
        <dbReference type="ARBA" id="ARBA00004721"/>
    </source>
</evidence>
<comment type="pathway">
    <text evidence="3">Secondary metabolite biosynthesis; terpenoid biosynthesis.</text>
</comment>
<keyword evidence="5 13" id="KW-0349">Heme</keyword>
<keyword evidence="8" id="KW-1133">Transmembrane helix</keyword>
<dbReference type="PRINTS" id="PR00385">
    <property type="entry name" value="P450"/>
</dbReference>
<keyword evidence="10 13" id="KW-0408">Iron</keyword>
<evidence type="ECO:0000313" key="15">
    <source>
        <dbReference type="Proteomes" id="UP000629468"/>
    </source>
</evidence>
<evidence type="ECO:0000256" key="13">
    <source>
        <dbReference type="PIRSR" id="PIRSR602403-1"/>
    </source>
</evidence>